<name>A0AAD1R365_PELCU</name>
<dbReference type="Proteomes" id="UP001295444">
    <property type="component" value="Chromosome 01"/>
</dbReference>
<sequence length="124" mass="13531">HAGDFGRLHVQIYDAGSDACYGRDVDFICHKQSLRSSLHAQQSAQQTAMLTAPMPAPVTQGHKAMAKSKHSSKTSLTVFLLSQMARKYNCAKEPLAGQSRLNYGSGRKPSLICLNLISATLRKK</sequence>
<proteinExistence type="predicted"/>
<gene>
    <name evidence="1" type="ORF">PECUL_23A009902</name>
</gene>
<reference evidence="1" key="1">
    <citation type="submission" date="2022-03" db="EMBL/GenBank/DDBJ databases">
        <authorList>
            <person name="Alioto T."/>
            <person name="Alioto T."/>
            <person name="Gomez Garrido J."/>
        </authorList>
    </citation>
    <scope>NUCLEOTIDE SEQUENCE</scope>
</reference>
<accession>A0AAD1R365</accession>
<keyword evidence="2" id="KW-1185">Reference proteome</keyword>
<protein>
    <submittedName>
        <fullName evidence="1">Uncharacterized protein</fullName>
    </submittedName>
</protein>
<evidence type="ECO:0000313" key="2">
    <source>
        <dbReference type="Proteomes" id="UP001295444"/>
    </source>
</evidence>
<organism evidence="1 2">
    <name type="scientific">Pelobates cultripes</name>
    <name type="common">Western spadefoot toad</name>
    <dbReference type="NCBI Taxonomy" id="61616"/>
    <lineage>
        <taxon>Eukaryota</taxon>
        <taxon>Metazoa</taxon>
        <taxon>Chordata</taxon>
        <taxon>Craniata</taxon>
        <taxon>Vertebrata</taxon>
        <taxon>Euteleostomi</taxon>
        <taxon>Amphibia</taxon>
        <taxon>Batrachia</taxon>
        <taxon>Anura</taxon>
        <taxon>Pelobatoidea</taxon>
        <taxon>Pelobatidae</taxon>
        <taxon>Pelobates</taxon>
    </lineage>
</organism>
<feature type="non-terminal residue" evidence="1">
    <location>
        <position position="124"/>
    </location>
</feature>
<dbReference type="EMBL" id="OW240912">
    <property type="protein sequence ID" value="CAH2223019.1"/>
    <property type="molecule type" value="Genomic_DNA"/>
</dbReference>
<evidence type="ECO:0000313" key="1">
    <source>
        <dbReference type="EMBL" id="CAH2223019.1"/>
    </source>
</evidence>
<feature type="non-terminal residue" evidence="1">
    <location>
        <position position="1"/>
    </location>
</feature>
<dbReference type="AlphaFoldDB" id="A0AAD1R365"/>